<dbReference type="InterPro" id="IPR021286">
    <property type="entry name" value="Baculovirus_E26"/>
</dbReference>
<feature type="coiled-coil region" evidence="1">
    <location>
        <begin position="84"/>
        <end position="112"/>
    </location>
</feature>
<dbReference type="EMBL" id="ON704650">
    <property type="protein sequence ID" value="UZE89802.1"/>
    <property type="molecule type" value="Genomic_DNA"/>
</dbReference>
<keyword evidence="3" id="KW-1185">Reference proteome</keyword>
<name>A0A9E8BW63_9ABAC</name>
<organism evidence="2 3">
    <name type="scientific">Parapoynx stagnalis nucleopolyhedrovirus</name>
    <dbReference type="NCBI Taxonomy" id="2993413"/>
    <lineage>
        <taxon>Viruses</taxon>
        <taxon>Viruses incertae sedis</taxon>
        <taxon>Naldaviricetes</taxon>
        <taxon>Lefavirales</taxon>
        <taxon>Baculoviridae</taxon>
        <taxon>Alphabaculovirus</taxon>
        <taxon>Alphabaculovirus pastagnalis</taxon>
    </lineage>
</organism>
<proteinExistence type="predicted"/>
<keyword evidence="1" id="KW-0175">Coiled coil</keyword>
<accession>A0A9E8BW63</accession>
<evidence type="ECO:0000256" key="1">
    <source>
        <dbReference type="SAM" id="Coils"/>
    </source>
</evidence>
<dbReference type="Proteomes" id="UP001264959">
    <property type="component" value="Segment"/>
</dbReference>
<evidence type="ECO:0000313" key="2">
    <source>
        <dbReference type="EMBL" id="UZE89802.1"/>
    </source>
</evidence>
<reference evidence="2" key="1">
    <citation type="journal article" date="2022" name="Viruses">
        <title>The Parapoynx stagnalis Nucleopolyhedrovirus (PastNPV), a Divergent Member of the Alphabaculovirus Group I Clade, Encodes a Homolog of Ran GTPase.</title>
        <authorList>
            <person name="Harrison R.L."/>
            <person name="Rowley D.L."/>
        </authorList>
    </citation>
    <scope>NUCLEOTIDE SEQUENCE</scope>
    <source>
        <strain evidence="2">BCIPV-473</strain>
    </source>
</reference>
<dbReference type="Pfam" id="PF11050">
    <property type="entry name" value="Viral_env_E26"/>
    <property type="match status" value="1"/>
</dbReference>
<evidence type="ECO:0000313" key="3">
    <source>
        <dbReference type="Proteomes" id="UP001264959"/>
    </source>
</evidence>
<protein>
    <submittedName>
        <fullName evidence="2">BV/ODV-E26</fullName>
    </submittedName>
</protein>
<sequence>MNAPPPKLFDFCPPQLSVTEFAASRKPPNAVSFGCVSSLTCTTTTITSTKLQAASPVTKNLENVRKISCIISSLRNTHLNFNKIQNLQKKRLKHLRNLIRKKNRIISQLVDELELVNKLKNTNLTRSNNNISDGKSNKYLGIVRCSNIIRTVYGREKFVRRRLAELCTLHKAEYIYCAICTGHERQHIAQLLLDTYLTRVIVFEKNRRFEFLKDDEALEAKRLILDFFNNESHNKTNSN</sequence>